<dbReference type="InterPro" id="IPR018313">
    <property type="entry name" value="SBP_3_CS"/>
</dbReference>
<feature type="chain" id="PRO_5028866763" evidence="5">
    <location>
        <begin position="28"/>
        <end position="258"/>
    </location>
</feature>
<dbReference type="GO" id="GO:0030313">
    <property type="term" value="C:cell envelope"/>
    <property type="evidence" value="ECO:0007669"/>
    <property type="project" value="UniProtKB-SubCell"/>
</dbReference>
<evidence type="ECO:0000256" key="4">
    <source>
        <dbReference type="RuleBase" id="RU003744"/>
    </source>
</evidence>
<evidence type="ECO:0000256" key="1">
    <source>
        <dbReference type="ARBA" id="ARBA00004196"/>
    </source>
</evidence>
<evidence type="ECO:0000256" key="3">
    <source>
        <dbReference type="ARBA" id="ARBA00022729"/>
    </source>
</evidence>
<dbReference type="SMART" id="SM00062">
    <property type="entry name" value="PBPb"/>
    <property type="match status" value="1"/>
</dbReference>
<dbReference type="Pfam" id="PF00497">
    <property type="entry name" value="SBP_bac_3"/>
    <property type="match status" value="1"/>
</dbReference>
<comment type="similarity">
    <text evidence="2 4">Belongs to the bacterial solute-binding protein 3 family.</text>
</comment>
<dbReference type="AlphaFoldDB" id="A0A7G9T5E2"/>
<feature type="signal peptide" evidence="5">
    <location>
        <begin position="1"/>
        <end position="27"/>
    </location>
</feature>
<evidence type="ECO:0000259" key="6">
    <source>
        <dbReference type="SMART" id="SM00062"/>
    </source>
</evidence>
<organism evidence="7 8">
    <name type="scientific">Weissella diestrammenae</name>
    <dbReference type="NCBI Taxonomy" id="1162633"/>
    <lineage>
        <taxon>Bacteria</taxon>
        <taxon>Bacillati</taxon>
        <taxon>Bacillota</taxon>
        <taxon>Bacilli</taxon>
        <taxon>Lactobacillales</taxon>
        <taxon>Lactobacillaceae</taxon>
        <taxon>Weissella</taxon>
    </lineage>
</organism>
<dbReference type="PANTHER" id="PTHR35936:SF34">
    <property type="entry name" value="ABC TRANSPORTER EXTRACELLULAR-BINDING PROTEIN YCKB-RELATED"/>
    <property type="match status" value="1"/>
</dbReference>
<dbReference type="Gene3D" id="3.40.190.10">
    <property type="entry name" value="Periplasmic binding protein-like II"/>
    <property type="match status" value="2"/>
</dbReference>
<dbReference type="KEGG" id="wdi:H9L19_08135"/>
<evidence type="ECO:0000256" key="2">
    <source>
        <dbReference type="ARBA" id="ARBA00010333"/>
    </source>
</evidence>
<evidence type="ECO:0000256" key="5">
    <source>
        <dbReference type="SAM" id="SignalP"/>
    </source>
</evidence>
<dbReference type="EMBL" id="CP060724">
    <property type="protein sequence ID" value="QNN75317.1"/>
    <property type="molecule type" value="Genomic_DNA"/>
</dbReference>
<dbReference type="PANTHER" id="PTHR35936">
    <property type="entry name" value="MEMBRANE-BOUND LYTIC MUREIN TRANSGLYCOSYLASE F"/>
    <property type="match status" value="1"/>
</dbReference>
<keyword evidence="8" id="KW-1185">Reference proteome</keyword>
<evidence type="ECO:0000313" key="8">
    <source>
        <dbReference type="Proteomes" id="UP000515800"/>
    </source>
</evidence>
<name>A0A7G9T5E2_9LACO</name>
<protein>
    <submittedName>
        <fullName evidence="7">Transporter substrate-binding domain-containing protein</fullName>
    </submittedName>
</protein>
<dbReference type="PROSITE" id="PS01039">
    <property type="entry name" value="SBP_BACTERIAL_3"/>
    <property type="match status" value="1"/>
</dbReference>
<gene>
    <name evidence="7" type="ORF">H9L19_08135</name>
</gene>
<accession>A0A7G9T5E2</accession>
<proteinExistence type="inferred from homology"/>
<sequence>MKKRLWQGLLATVILLSSGLIGQQVQASTIQKGTLTIGLEGTYAPFSYREKGKLVGYEVDVANKVAKKLKLKPKFAQTKWDSLIAGLGSKRYDVVFNNVGITDERKAHYLFSTPYLYSKTVLIQRKDGQMKHLSDIKDKKFAQSTTSNFGQMAKDNGAKIVAVPGMVEAMSLIESGRADGELNDKGAYAIWKKENPKTKVKAVELSTAEAPDVPAAPLLNKNNVKLQKQINRALKSLKEDGTLKKLSIKYFKTDLTKK</sequence>
<dbReference type="InterPro" id="IPR001638">
    <property type="entry name" value="Solute-binding_3/MltF_N"/>
</dbReference>
<comment type="subcellular location">
    <subcellularLocation>
        <location evidence="1">Cell envelope</location>
    </subcellularLocation>
</comment>
<reference evidence="7 8" key="1">
    <citation type="submission" date="2020-08" db="EMBL/GenBank/DDBJ databases">
        <title>Genome sequence of Weissella diestrammenae KACC 16890T.</title>
        <authorList>
            <person name="Hyun D.-W."/>
            <person name="Bae J.-W."/>
        </authorList>
    </citation>
    <scope>NUCLEOTIDE SEQUENCE [LARGE SCALE GENOMIC DNA]</scope>
    <source>
        <strain evidence="7 8">KACC 16890</strain>
    </source>
</reference>
<dbReference type="SUPFAM" id="SSF53850">
    <property type="entry name" value="Periplasmic binding protein-like II"/>
    <property type="match status" value="1"/>
</dbReference>
<dbReference type="Proteomes" id="UP000515800">
    <property type="component" value="Chromosome"/>
</dbReference>
<evidence type="ECO:0000313" key="7">
    <source>
        <dbReference type="EMBL" id="QNN75317.1"/>
    </source>
</evidence>
<dbReference type="RefSeq" id="WP_187529151.1">
    <property type="nucleotide sequence ID" value="NZ_CP060724.1"/>
</dbReference>
<feature type="domain" description="Solute-binding protein family 3/N-terminal" evidence="6">
    <location>
        <begin position="34"/>
        <end position="254"/>
    </location>
</feature>
<keyword evidence="3 5" id="KW-0732">Signal</keyword>